<accession>A0A0B1TN03</accession>
<evidence type="ECO:0000313" key="1">
    <source>
        <dbReference type="EMBL" id="KHJ97182.1"/>
    </source>
</evidence>
<name>A0A0B1TN03_OESDE</name>
<reference evidence="1 2" key="1">
    <citation type="submission" date="2014-03" db="EMBL/GenBank/DDBJ databases">
        <title>Draft genome of the hookworm Oesophagostomum dentatum.</title>
        <authorList>
            <person name="Mitreva M."/>
        </authorList>
    </citation>
    <scope>NUCLEOTIDE SEQUENCE [LARGE SCALE GENOMIC DNA]</scope>
    <source>
        <strain evidence="1 2">OD-Hann</strain>
    </source>
</reference>
<organism evidence="1 2">
    <name type="scientific">Oesophagostomum dentatum</name>
    <name type="common">Nodular worm</name>
    <dbReference type="NCBI Taxonomy" id="61180"/>
    <lineage>
        <taxon>Eukaryota</taxon>
        <taxon>Metazoa</taxon>
        <taxon>Ecdysozoa</taxon>
        <taxon>Nematoda</taxon>
        <taxon>Chromadorea</taxon>
        <taxon>Rhabditida</taxon>
        <taxon>Rhabditina</taxon>
        <taxon>Rhabditomorpha</taxon>
        <taxon>Strongyloidea</taxon>
        <taxon>Strongylidae</taxon>
        <taxon>Oesophagostomum</taxon>
    </lineage>
</organism>
<dbReference type="EMBL" id="KN549499">
    <property type="protein sequence ID" value="KHJ97182.1"/>
    <property type="molecule type" value="Genomic_DNA"/>
</dbReference>
<proteinExistence type="predicted"/>
<dbReference type="Proteomes" id="UP000053660">
    <property type="component" value="Unassembled WGS sequence"/>
</dbReference>
<dbReference type="AlphaFoldDB" id="A0A0B1TN03"/>
<sequence length="83" mass="9186">MAEPPAFRQRSVSRCSYCSRFTVHENPEEDQATELLNNLTIRSLGQFARANTDVYAGGFGRVNLRKGDLVQSRTSLNQGSPAP</sequence>
<dbReference type="OrthoDB" id="297496at2759"/>
<protein>
    <submittedName>
        <fullName evidence="1">Uncharacterized protein</fullName>
    </submittedName>
</protein>
<gene>
    <name evidence="1" type="ORF">OESDEN_02842</name>
</gene>
<evidence type="ECO:0000313" key="2">
    <source>
        <dbReference type="Proteomes" id="UP000053660"/>
    </source>
</evidence>
<keyword evidence="2" id="KW-1185">Reference proteome</keyword>